<evidence type="ECO:0000256" key="7">
    <source>
        <dbReference type="ARBA" id="ARBA00023194"/>
    </source>
</evidence>
<dbReference type="InterPro" id="IPR020807">
    <property type="entry name" value="PKS_DH"/>
</dbReference>
<comment type="pathway">
    <text evidence="2">Antibiotic biosynthesis.</text>
</comment>
<feature type="domain" description="Carrier" evidence="11">
    <location>
        <begin position="1665"/>
        <end position="1740"/>
    </location>
</feature>
<feature type="domain" description="Carrier" evidence="11">
    <location>
        <begin position="3118"/>
        <end position="3193"/>
    </location>
</feature>
<dbReference type="InterPro" id="IPR016039">
    <property type="entry name" value="Thiolase-like"/>
</dbReference>
<dbReference type="SMART" id="SM00822">
    <property type="entry name" value="PKS_KR"/>
    <property type="match status" value="2"/>
</dbReference>
<dbReference type="InterPro" id="IPR042104">
    <property type="entry name" value="PKS_dehydratase_sf"/>
</dbReference>
<dbReference type="SMART" id="SM00825">
    <property type="entry name" value="PKS_KS"/>
    <property type="match status" value="3"/>
</dbReference>
<dbReference type="Pfam" id="PF02801">
    <property type="entry name" value="Ketoacyl-synt_C"/>
    <property type="match status" value="3"/>
</dbReference>
<dbReference type="SUPFAM" id="SSF51735">
    <property type="entry name" value="NAD(P)-binding Rossmann-fold domains"/>
    <property type="match status" value="4"/>
</dbReference>
<keyword evidence="3" id="KW-0596">Phosphopantetheine</keyword>
<dbReference type="InterPro" id="IPR036291">
    <property type="entry name" value="NAD(P)-bd_dom_sf"/>
</dbReference>
<dbReference type="InterPro" id="IPR014030">
    <property type="entry name" value="Ketoacyl_synth_N"/>
</dbReference>
<feature type="active site" description="Proton acceptor; for dehydratase activity" evidence="10">
    <location>
        <position position="950"/>
    </location>
</feature>
<keyword evidence="6" id="KW-0677">Repeat</keyword>
<dbReference type="Proteomes" id="UP001206206">
    <property type="component" value="Unassembled WGS sequence"/>
</dbReference>
<dbReference type="Gene3D" id="3.10.129.110">
    <property type="entry name" value="Polyketide synthase dehydratase"/>
    <property type="match status" value="1"/>
</dbReference>
<evidence type="ECO:0000256" key="9">
    <source>
        <dbReference type="ARBA" id="ARBA00023315"/>
    </source>
</evidence>
<evidence type="ECO:0000256" key="8">
    <source>
        <dbReference type="ARBA" id="ARBA00023268"/>
    </source>
</evidence>
<dbReference type="InterPro" id="IPR049551">
    <property type="entry name" value="PKS_DH_C"/>
</dbReference>
<dbReference type="InterPro" id="IPR015083">
    <property type="entry name" value="NorB/c/GfsB-D-like_docking"/>
</dbReference>
<dbReference type="Gene3D" id="3.40.366.10">
    <property type="entry name" value="Malonyl-Coenzyme A Acyl Carrier Protein, domain 2"/>
    <property type="match status" value="3"/>
</dbReference>
<dbReference type="InterPro" id="IPR020841">
    <property type="entry name" value="PKS_Beta-ketoAc_synthase_dom"/>
</dbReference>
<feature type="region of interest" description="N-terminal hotdog fold" evidence="10">
    <location>
        <begin position="918"/>
        <end position="1043"/>
    </location>
</feature>
<feature type="domain" description="Ketosynthase family 3 (KS3)" evidence="12">
    <location>
        <begin position="1757"/>
        <end position="2183"/>
    </location>
</feature>
<keyword evidence="15" id="KW-1185">Reference proteome</keyword>
<dbReference type="SUPFAM" id="SSF55048">
    <property type="entry name" value="Probable ACP-binding domain of malonyl-CoA ACP transacylase"/>
    <property type="match status" value="3"/>
</dbReference>
<proteinExistence type="predicted"/>
<keyword evidence="9" id="KW-0012">Acyltransferase</keyword>
<keyword evidence="5" id="KW-0808">Transferase</keyword>
<dbReference type="Pfam" id="PF08990">
    <property type="entry name" value="Docking"/>
    <property type="match status" value="1"/>
</dbReference>
<dbReference type="SUPFAM" id="SSF52151">
    <property type="entry name" value="FabD/lysophospholipase-like"/>
    <property type="match status" value="3"/>
</dbReference>
<dbReference type="Pfam" id="PF14765">
    <property type="entry name" value="PS-DH"/>
    <property type="match status" value="1"/>
</dbReference>
<evidence type="ECO:0000313" key="15">
    <source>
        <dbReference type="Proteomes" id="UP001206206"/>
    </source>
</evidence>
<dbReference type="InterPro" id="IPR014031">
    <property type="entry name" value="Ketoacyl_synth_C"/>
</dbReference>
<dbReference type="Pfam" id="PF00698">
    <property type="entry name" value="Acyl_transf_1"/>
    <property type="match status" value="3"/>
</dbReference>
<dbReference type="EMBL" id="JANFNH010000061">
    <property type="protein sequence ID" value="MCQ4046292.1"/>
    <property type="molecule type" value="Genomic_DNA"/>
</dbReference>
<feature type="domain" description="Ketosynthase family 3 (KS3)" evidence="12">
    <location>
        <begin position="3211"/>
        <end position="3637"/>
    </location>
</feature>
<evidence type="ECO:0000313" key="14">
    <source>
        <dbReference type="EMBL" id="MCQ4046292.1"/>
    </source>
</evidence>
<dbReference type="Pfam" id="PF16197">
    <property type="entry name" value="KAsynt_C_assoc"/>
    <property type="match status" value="1"/>
</dbReference>
<dbReference type="CDD" id="cd00833">
    <property type="entry name" value="PKS"/>
    <property type="match status" value="3"/>
</dbReference>
<evidence type="ECO:0000259" key="13">
    <source>
        <dbReference type="PROSITE" id="PS52019"/>
    </source>
</evidence>
<evidence type="ECO:0000256" key="6">
    <source>
        <dbReference type="ARBA" id="ARBA00022737"/>
    </source>
</evidence>
<keyword evidence="7" id="KW-0045">Antibiotic biosynthesis</keyword>
<keyword evidence="4" id="KW-0597">Phosphoprotein</keyword>
<gene>
    <name evidence="14" type="ORF">NON19_30655</name>
</gene>
<dbReference type="PROSITE" id="PS52004">
    <property type="entry name" value="KS3_2"/>
    <property type="match status" value="3"/>
</dbReference>
<dbReference type="Pfam" id="PF00109">
    <property type="entry name" value="ketoacyl-synt"/>
    <property type="match status" value="3"/>
</dbReference>
<sequence>MTTPNEKIVEALRASLKETERLRRQNQQLTEASREPIAIIGMSCRFPGGVRSPEDLWRLVADGGDAISGFPTDRGWDIDSLYDPDPEREGTFYAREGGFLHDAADFDPAFFGISPREALAMDPQQRLLLETSWEAFERAGIDAAALRGSRAGVFVGASSQAYGAGQYDLPEGVEGHLLTGTASSVVSGRLAYVFGLEGPAATIDTACSSSSVALHLAVQALRQGECSLALAAGVTVLATPDVFVEFSRQRGLSPDGRCKSFAAGADGTGWSEGVGVLLVERLSDARRNGHPVLAVVSGSAVNQDGASNGLTAPNGPSQQRVIRQALENARLTADQIDAVEAHGTGTRLGDPIEAQALIATYGQEKSAERPLWLGSLKSNLGHTQNAAGVAGIIKMVMAIRHGVLPKTLHIDEPTPDVDWSAGAVSLLTESMPWPETGQPRRAGVSAFGVSGTNAHTIIEQAPEADTTDGEAAALPVVPVVLSAKGMDALREQARRLRDHVLADGDASLAGVGYSLAVGRSTFERRAAVVAPDRDRLVAGLEALAEGRGAAGVIEGTPGGGKLAFLFTGQGSQRLGMGRELYEAYPVFAQVLDEVCGHFELPLRDVIFGADGGLLDQTVYTQPALFAVEVALFRLVESWGLRPDFLAGHSIGELVAAHVAGVLSLDDACALVAARGRLMQELPGGGAMVAVQASEDEVSAVLTDRVDIAAINGPTSVVIAGDESAVLEIAAGFEAQGRKTKRLTVSHAFHSPHMDGMLEAFREVASGLTFNAPCIPIVSNLTGALATAEEICDPDFWVRHVREAVRFLDGIRALEAEGITTYVELGPDGVLSAMAQDCVTSGGANFVPVLRRNRFEPETVTTALAQAHISGFPIDWKTYFAGARRVELPTYAFQRQRYWLEPGSRVGDVTSAGLEAADHPLLGAAVPLADSDGFLFTGRLGLDTHPWLADHAVMDTVLLPGTAFVELAIRAGDQVGCDRLAELTLEAPLVLPERGGVRFQLVVGAADGAGFRSFSLSSRLQDAPVEEPWTRHATGVLASGAEQPSGDVLAEWPPKGAEELDVAGLYEELSATGLRYGPTFQGLRAAWRRGAEVFVEVRLPEAAESQAAEFALHPALLDAALHGLGLGVLGDADGGRLPFAWSGVSLHASGASELRVRLVPTGAQGVRLEIADVTGAPVATVESLVLRAVSAEQVQAARAAYHESVFRLDWLEQPTAQQPAHLSLAVLGDDTLGLGADTYPDLAALADAASVPDRVLVCLPPTQEVRAAVGGALELAQAWLNDARYAGSRLVIVTQGAVAAGADETVDPVLAAVWGLIRSAESENPDRFVLLDLDDRPESRQALPAVLAVDELQLAVRGGVPRAPRLARVAAEADVAPRPYDSDGTVLITGASGMLGGLFARHLVAEHGVRHLLLLSRRGPAPELLAELGELGAQVTSAACDVADREALAEVLAAIPAEHPLTAVVHTAGVLADGILASQSPEGVDRVFRPKVDGAWHLHELTRDLDLSSFVLFSSTSGVFGGPGQANYAAANAFLDALAQHRRALGLPATSLAWGLWGESGGMAAALDETDIRRLRRSGLPPLSTAEGLELFDLARAHTDQPQLTLMRVDISALRTQAAAGAMSPLLRGLVRTPMRRAAGGAAAGLGGESALAGQLAALTGPEQDRLLLDLVRTQVAAVLGYPGPAMVESGRAFKELGFDSLTAVELRNLLGDATGLRLPATLVFDYPTSAALAEFLRTELLGDQGELAAQIARVDDDDPIVIVAMSCRFPGGVQSPEDLWQLVASGGDGISGFPTDRGWDLDALYSADPDREGTSYAREGGFLHDVADFDSAFFGISPREALAMDPQQRLLLETSWEAFERAGIDPTTLRGSRTGVFVGSNDQDYLTLWLQDPDGLEGHLGTGNAASVASGRISYTFGLEGPALTVDTACSSSIVTLHLAAQALRNGECTLALAGAVTVMSTPGAFTEFSRQRGLAEDGRIKAFAAGADGTSWSEGVAMLLVERLSDARRNGHPVLAVLRGSAINQDGASNGLTAPNGPSQQRVIRQALAAAGLSARDVDAVEAHGTGTTLGDPIEAQALLATYGKDRPEGRPLYLGSVKSNIGHTQAVAGAAGVIKMVMAIRHGVLPQTLHVDEPTPHVDWSAGDITLLTESVEWPRTGQPRRAGISSFGYSGTNAHAIIEQAPPVDTAPGAEPSTHLPYVPVALSGKSTAALRAQAERLHSHLAAEPALGLLDVAYSQAVTRAALDRRAVIVAPGRDELLSGLADLAADRTSATLVEGTATEGKVAFLFTGQGSQRLGMGRKLYETYPVFAEALDAVCERFGGPLRDVIFGADGGLLDQTAYTQPALFAVEVALFRLVESWGLRPDFLAGHSIGELVAAHVAGVLSLDDACALVAARGRLMQELPCSGGAMVAVQASEDEVAPLLVEGVSIAAINGPSSVVIAGDESAVLEIAAGFEAQGRKTKRLTVSHAFHSPHMDGMVEAFREVASGLAFDAPRIPIVSNLTGAVVSADEICSPEFWVRHVREAVRFLDGVRALEAEAVTTYVELGPDGVLSAMAQECVTAEGAVFVPVLRGGRGEAETLTAAVARAHVRGVAVDWEAFFAGTGAARVALPTYAFQRRRYWPELTLAAGRPSGVAGWRYRVSWRALGGVSAASRLSGEWLVVVPEVGASADVVAGLAERGAGVREVVFAADRGVLAERLAGVGGGLVGVVSVLPGVVSTACLVQALGDAGVVAPLWCVTRGAVSVAASDRLGDVAQAGVWGLGRVVGLEHPERWGGLVDLPETVDGRALSRLVGVLAGAAGGEDQVAVRSAGVFGRRLVRAVEAASVGERWVPSGTVLVTGGTGALGAEVARWLVDNGAEHVVLTSRRGMDAPGAAELHAELTATGARVTITACDAADRDALAEVLTTIPAEHPLTAVVHAAGVLDDGVLDALTPERFEYVWRAKAVSALNLHELTRDLDLSAFVLFSSISGTLGSTGQANYAAANAYLDALAEQRRADGLPATSVAWGPWADGGMAADGELDRRMRLGGVPPMAVDLAIDELQHALDQDETVLAVADIDWERFTPGFTAVRPSPLLAEIPEARSTAAALPEGGARSSLVQRLIGLPEAERERVTLELVRTYVAEVLGHSDVEEVEARQAFKELGFDSLTAVELRNRLGAATELRLPATLIFDYPTPAALAEYLRTELLGGAQAAVTGPVVRAVDDDPIAIVAMSCRFPGGVRSPEDLWELLASGGDAISGLPMDRGWDVESLYDPDPNAQGTMYTREGGFLYDAADFDPAFFGISPREALAMDPQQRLLLETSWEAFERAGIDPVTLRGSQAGVFVGTNGQDYLSLLLQEPEGLEGHLGTGNAASVVSGRLSYVFGLEGPAVTVDTACSSSLVALHWAIQALRNGECDLALAGGVTVMSTPGTFIDFSRQRGLAADGRVKAFAAGADGTGWGEGVGMLLVERLSDAGRNGHPVLAIVRGSAVNQDGASNGLTAPNGPSQQRVIRQALASAGLSAVDVDAVEAHGTGTTLGDPIEAQALLATYGQDRPEGRPLYLGSIKSNIGHTQAAAGVAGVMKMVLAMRHGLLPQTLHVDEPTPHVDWAAGEIALLTEAVPWPETQGPRRAGISSFGFSGTNAHTIIEQAPEADVPTADVDVAMPVVPVVPVALSAKGSDALRDQARRLRGHVLTDGDAGLADVGFSLAVGRSAFEDRAVVVAHDRDELLAGLEALADGRDAAGLIQGSPIGGKVAFLFTGQGSQRLGMGRELYDTYPVFAEALDEVCERFGGPLRDVIFGADGGLLDQTAYTQPALFAVEVALFRLVESWGLRPDFLAGHSIGELVAAHVAGVLSLDDACALVAARGRLMQELPCSGGAMVAVQASEDEVAPLLVEGVSIAAINGPSSVVIAGDESAVLEIASGFEAQGRKTKRLTVSHAFHSPHMDGMLEAFREVVSGLAFDAPRIPVVSNLTGALVTAEEICDPDFWVRHVREAVRFLDGIRALEDQGVTTYVELGPDGVLSAMAQECVTAEGAVFVPVLRGGRGEAETLTAAVARAHVRGVAVDWEALFAGTGARRVDLPTYAFQRQRYWPEISTGSQDESVDGWRYRVSWRALGGVSAASRLSGEWLVVVPEVGASADVVAGLA</sequence>
<dbReference type="SMART" id="SM00823">
    <property type="entry name" value="PKS_PP"/>
    <property type="match status" value="2"/>
</dbReference>
<dbReference type="Pfam" id="PF22336">
    <property type="entry name" value="RhiE-like_linker"/>
    <property type="match status" value="2"/>
</dbReference>
<dbReference type="PROSITE" id="PS00606">
    <property type="entry name" value="KS3_1"/>
    <property type="match status" value="3"/>
</dbReference>
<dbReference type="InterPro" id="IPR006162">
    <property type="entry name" value="Ppantetheine_attach_site"/>
</dbReference>
<dbReference type="SMART" id="SM00826">
    <property type="entry name" value="PKS_DH"/>
    <property type="match status" value="1"/>
</dbReference>
<dbReference type="InterPro" id="IPR018201">
    <property type="entry name" value="Ketoacyl_synth_AS"/>
</dbReference>
<protein>
    <submittedName>
        <fullName evidence="14">SDR family NAD(P)-dependent oxidoreductase</fullName>
    </submittedName>
</protein>
<dbReference type="SUPFAM" id="SSF53901">
    <property type="entry name" value="Thiolase-like"/>
    <property type="match status" value="3"/>
</dbReference>
<dbReference type="Pfam" id="PF08659">
    <property type="entry name" value="KR"/>
    <property type="match status" value="2"/>
</dbReference>
<dbReference type="SMART" id="SM01294">
    <property type="entry name" value="PKS_PP_betabranch"/>
    <property type="match status" value="2"/>
</dbReference>
<feature type="non-terminal residue" evidence="14">
    <location>
        <position position="4137"/>
    </location>
</feature>
<evidence type="ECO:0000256" key="5">
    <source>
        <dbReference type="ARBA" id="ARBA00022679"/>
    </source>
</evidence>
<dbReference type="Gene3D" id="3.40.50.11460">
    <property type="match status" value="1"/>
</dbReference>
<dbReference type="SMART" id="SM00827">
    <property type="entry name" value="PKS_AT"/>
    <property type="match status" value="3"/>
</dbReference>
<dbReference type="InterPro" id="IPR016036">
    <property type="entry name" value="Malonyl_transacylase_ACP-bd"/>
</dbReference>
<dbReference type="InterPro" id="IPR036736">
    <property type="entry name" value="ACP-like_sf"/>
</dbReference>
<organism evidence="14 15">
    <name type="scientific">Streptantibioticus rubrisoli</name>
    <dbReference type="NCBI Taxonomy" id="1387313"/>
    <lineage>
        <taxon>Bacteria</taxon>
        <taxon>Bacillati</taxon>
        <taxon>Actinomycetota</taxon>
        <taxon>Actinomycetes</taxon>
        <taxon>Kitasatosporales</taxon>
        <taxon>Streptomycetaceae</taxon>
        <taxon>Streptantibioticus</taxon>
    </lineage>
</organism>
<dbReference type="CDD" id="cd08952">
    <property type="entry name" value="KR_1_SDR_x"/>
    <property type="match status" value="1"/>
</dbReference>
<dbReference type="InterPro" id="IPR013968">
    <property type="entry name" value="PKS_KR"/>
</dbReference>
<dbReference type="InterPro" id="IPR032821">
    <property type="entry name" value="PKS_assoc"/>
</dbReference>
<keyword evidence="8" id="KW-0511">Multifunctional enzyme</keyword>
<evidence type="ECO:0000256" key="4">
    <source>
        <dbReference type="ARBA" id="ARBA00022553"/>
    </source>
</evidence>
<dbReference type="InterPro" id="IPR057326">
    <property type="entry name" value="KR_dom"/>
</dbReference>
<dbReference type="InterPro" id="IPR020806">
    <property type="entry name" value="PKS_PP-bd"/>
</dbReference>
<accession>A0ABT1PLQ7</accession>
<evidence type="ECO:0000259" key="12">
    <source>
        <dbReference type="PROSITE" id="PS52004"/>
    </source>
</evidence>
<dbReference type="Pfam" id="PF00550">
    <property type="entry name" value="PP-binding"/>
    <property type="match status" value="2"/>
</dbReference>
<name>A0ABT1PLQ7_9ACTN</name>
<feature type="active site" description="Proton donor; for dehydratase activity" evidence="10">
    <location>
        <position position="1117"/>
    </location>
</feature>
<dbReference type="InterPro" id="IPR014043">
    <property type="entry name" value="Acyl_transferase_dom"/>
</dbReference>
<dbReference type="InterPro" id="IPR050091">
    <property type="entry name" value="PKS_NRPS_Biosynth_Enz"/>
</dbReference>
<dbReference type="InterPro" id="IPR001227">
    <property type="entry name" value="Ac_transferase_dom_sf"/>
</dbReference>
<dbReference type="RefSeq" id="WP_255932466.1">
    <property type="nucleotide sequence ID" value="NZ_JANFNH010000061.1"/>
</dbReference>
<dbReference type="InterPro" id="IPR054514">
    <property type="entry name" value="RhiE-like_linker"/>
</dbReference>
<evidence type="ECO:0000259" key="11">
    <source>
        <dbReference type="PROSITE" id="PS50075"/>
    </source>
</evidence>
<dbReference type="PROSITE" id="PS50075">
    <property type="entry name" value="CARRIER"/>
    <property type="match status" value="2"/>
</dbReference>
<reference evidence="14 15" key="1">
    <citation type="submission" date="2022-06" db="EMBL/GenBank/DDBJ databases">
        <title>Draft genome sequence of type strain Streptomyces rubrisoli DSM 42083.</title>
        <authorList>
            <person name="Duangmal K."/>
            <person name="Klaysubun C."/>
        </authorList>
    </citation>
    <scope>NUCLEOTIDE SEQUENCE [LARGE SCALE GENOMIC DNA]</scope>
    <source>
        <strain evidence="14 15">DSM 42083</strain>
    </source>
</reference>
<feature type="region of interest" description="C-terminal hotdog fold" evidence="10">
    <location>
        <begin position="1056"/>
        <end position="1194"/>
    </location>
</feature>
<dbReference type="InterPro" id="IPR009081">
    <property type="entry name" value="PP-bd_ACP"/>
</dbReference>
<dbReference type="InterPro" id="IPR049900">
    <property type="entry name" value="PKS_mFAS_DH"/>
</dbReference>
<dbReference type="Gene3D" id="3.30.70.3290">
    <property type="match status" value="3"/>
</dbReference>
<evidence type="ECO:0000256" key="2">
    <source>
        <dbReference type="ARBA" id="ARBA00004792"/>
    </source>
</evidence>
<dbReference type="PROSITE" id="PS52019">
    <property type="entry name" value="PKS_MFAS_DH"/>
    <property type="match status" value="1"/>
</dbReference>
<dbReference type="InterPro" id="IPR016035">
    <property type="entry name" value="Acyl_Trfase/lysoPLipase"/>
</dbReference>
<evidence type="ECO:0000256" key="1">
    <source>
        <dbReference type="ARBA" id="ARBA00001957"/>
    </source>
</evidence>
<evidence type="ECO:0000256" key="10">
    <source>
        <dbReference type="PROSITE-ProRule" id="PRU01363"/>
    </source>
</evidence>
<dbReference type="InterPro" id="IPR049552">
    <property type="entry name" value="PKS_DH_N"/>
</dbReference>
<dbReference type="SUPFAM" id="SSF47336">
    <property type="entry name" value="ACP-like"/>
    <property type="match status" value="2"/>
</dbReference>
<comment type="caution">
    <text evidence="14">The sequence shown here is derived from an EMBL/GenBank/DDBJ whole genome shotgun (WGS) entry which is preliminary data.</text>
</comment>
<dbReference type="PROSITE" id="PS00012">
    <property type="entry name" value="PHOSPHOPANTETHEINE"/>
    <property type="match status" value="2"/>
</dbReference>
<dbReference type="PANTHER" id="PTHR43775:SF51">
    <property type="entry name" value="INACTIVE PHENOLPHTHIOCEROL SYNTHESIS POLYKETIDE SYNTHASE TYPE I PKS1-RELATED"/>
    <property type="match status" value="1"/>
</dbReference>
<dbReference type="PANTHER" id="PTHR43775">
    <property type="entry name" value="FATTY ACID SYNTHASE"/>
    <property type="match status" value="1"/>
</dbReference>
<dbReference type="Gene3D" id="3.40.50.720">
    <property type="entry name" value="NAD(P)-binding Rossmann-like Domain"/>
    <property type="match status" value="2"/>
</dbReference>
<comment type="cofactor">
    <cofactor evidence="1">
        <name>pantetheine 4'-phosphate</name>
        <dbReference type="ChEBI" id="CHEBI:47942"/>
    </cofactor>
</comment>
<evidence type="ECO:0000256" key="3">
    <source>
        <dbReference type="ARBA" id="ARBA00022450"/>
    </source>
</evidence>
<dbReference type="Pfam" id="PF22953">
    <property type="entry name" value="SpnB_Rossmann"/>
    <property type="match status" value="1"/>
</dbReference>
<dbReference type="InterPro" id="IPR055123">
    <property type="entry name" value="SpnB-like_Rossmann"/>
</dbReference>
<dbReference type="CDD" id="cd08956">
    <property type="entry name" value="KR_3_FAS_SDR_x"/>
    <property type="match status" value="1"/>
</dbReference>
<dbReference type="Pfam" id="PF21089">
    <property type="entry name" value="PKS_DH_N"/>
    <property type="match status" value="1"/>
</dbReference>
<dbReference type="Gene3D" id="3.40.47.10">
    <property type="match status" value="3"/>
</dbReference>
<feature type="domain" description="PKS/mFAS DH" evidence="13">
    <location>
        <begin position="918"/>
        <end position="1194"/>
    </location>
</feature>
<feature type="domain" description="Ketosynthase family 3 (KS3)" evidence="12">
    <location>
        <begin position="34"/>
        <end position="460"/>
    </location>
</feature>
<dbReference type="Gene3D" id="1.10.1200.10">
    <property type="entry name" value="ACP-like"/>
    <property type="match status" value="2"/>
</dbReference>